<keyword evidence="3" id="KW-1185">Reference proteome</keyword>
<gene>
    <name evidence="2" type="ORF">chiPu_0016680</name>
</gene>
<proteinExistence type="predicted"/>
<dbReference type="AlphaFoldDB" id="A0A401T692"/>
<protein>
    <submittedName>
        <fullName evidence="2">Uncharacterized protein</fullName>
    </submittedName>
</protein>
<reference evidence="2 3" key="1">
    <citation type="journal article" date="2018" name="Nat. Ecol. Evol.">
        <title>Shark genomes provide insights into elasmobranch evolution and the origin of vertebrates.</title>
        <authorList>
            <person name="Hara Y"/>
            <person name="Yamaguchi K"/>
            <person name="Onimaru K"/>
            <person name="Kadota M"/>
            <person name="Koyanagi M"/>
            <person name="Keeley SD"/>
            <person name="Tatsumi K"/>
            <person name="Tanaka K"/>
            <person name="Motone F"/>
            <person name="Kageyama Y"/>
            <person name="Nozu R"/>
            <person name="Adachi N"/>
            <person name="Nishimura O"/>
            <person name="Nakagawa R"/>
            <person name="Tanegashima C"/>
            <person name="Kiyatake I"/>
            <person name="Matsumoto R"/>
            <person name="Murakumo K"/>
            <person name="Nishida K"/>
            <person name="Terakita A"/>
            <person name="Kuratani S"/>
            <person name="Sato K"/>
            <person name="Hyodo S Kuraku.S."/>
        </authorList>
    </citation>
    <scope>NUCLEOTIDE SEQUENCE [LARGE SCALE GENOMIC DNA]</scope>
</reference>
<dbReference type="Proteomes" id="UP000287033">
    <property type="component" value="Unassembled WGS sequence"/>
</dbReference>
<feature type="region of interest" description="Disordered" evidence="1">
    <location>
        <begin position="1"/>
        <end position="31"/>
    </location>
</feature>
<name>A0A401T692_CHIPU</name>
<comment type="caution">
    <text evidence="2">The sequence shown here is derived from an EMBL/GenBank/DDBJ whole genome shotgun (WGS) entry which is preliminary data.</text>
</comment>
<evidence type="ECO:0000313" key="2">
    <source>
        <dbReference type="EMBL" id="GCC38168.1"/>
    </source>
</evidence>
<sequence length="99" mass="11103">MPRVEKHTEGGIGRDPEEIVFKDNGKVKWDPEGSLVESTLDRNQELIMKMVRKGRNPDAPRSEQKTPWKGQGKDKYEKVVVILPSLVRNGNSEGGGSQM</sequence>
<accession>A0A401T692</accession>
<evidence type="ECO:0000256" key="1">
    <source>
        <dbReference type="SAM" id="MobiDB-lite"/>
    </source>
</evidence>
<feature type="region of interest" description="Disordered" evidence="1">
    <location>
        <begin position="51"/>
        <end position="73"/>
    </location>
</feature>
<dbReference type="EMBL" id="BEZZ01001127">
    <property type="protein sequence ID" value="GCC38168.1"/>
    <property type="molecule type" value="Genomic_DNA"/>
</dbReference>
<evidence type="ECO:0000313" key="3">
    <source>
        <dbReference type="Proteomes" id="UP000287033"/>
    </source>
</evidence>
<organism evidence="2 3">
    <name type="scientific">Chiloscyllium punctatum</name>
    <name type="common">Brownbanded bambooshark</name>
    <name type="synonym">Hemiscyllium punctatum</name>
    <dbReference type="NCBI Taxonomy" id="137246"/>
    <lineage>
        <taxon>Eukaryota</taxon>
        <taxon>Metazoa</taxon>
        <taxon>Chordata</taxon>
        <taxon>Craniata</taxon>
        <taxon>Vertebrata</taxon>
        <taxon>Chondrichthyes</taxon>
        <taxon>Elasmobranchii</taxon>
        <taxon>Galeomorphii</taxon>
        <taxon>Galeoidea</taxon>
        <taxon>Orectolobiformes</taxon>
        <taxon>Hemiscylliidae</taxon>
        <taxon>Chiloscyllium</taxon>
    </lineage>
</organism>
<feature type="compositionally biased region" description="Basic and acidic residues" evidence="1">
    <location>
        <begin position="55"/>
        <end position="73"/>
    </location>
</feature>